<reference evidence="4" key="1">
    <citation type="journal article" date="2017" name="Nat. Microbiol.">
        <title>Global analysis of biosynthetic gene clusters reveals vast potential of secondary metabolite production in Penicillium species.</title>
        <authorList>
            <person name="Nielsen J.C."/>
            <person name="Grijseels S."/>
            <person name="Prigent S."/>
            <person name="Ji B."/>
            <person name="Dainat J."/>
            <person name="Nielsen K.F."/>
            <person name="Frisvad J.C."/>
            <person name="Workman M."/>
            <person name="Nielsen J."/>
        </authorList>
    </citation>
    <scope>NUCLEOTIDE SEQUENCE [LARGE SCALE GENOMIC DNA]</scope>
    <source>
        <strain evidence="4">IBT 24891</strain>
    </source>
</reference>
<comment type="caution">
    <text evidence="3">The sequence shown here is derived from an EMBL/GenBank/DDBJ whole genome shotgun (WGS) entry which is preliminary data.</text>
</comment>
<gene>
    <name evidence="3" type="ORF">PENSTE_c002G08001</name>
</gene>
<evidence type="ECO:0000256" key="1">
    <source>
        <dbReference type="RuleBase" id="RU363045"/>
    </source>
</evidence>
<keyword evidence="1" id="KW-0496">Mitochondrion</keyword>
<dbReference type="STRING" id="303698.A0A1V6TT45"/>
<dbReference type="InterPro" id="IPR002838">
    <property type="entry name" value="AIM24"/>
</dbReference>
<dbReference type="AlphaFoldDB" id="A0A1V6TT45"/>
<dbReference type="PANTHER" id="PTHR43657">
    <property type="entry name" value="TRYPTOPHAN RNA-BINDING ATTENUATOR PROTEIN-LIKE PROTEIN"/>
    <property type="match status" value="1"/>
</dbReference>
<name>A0A1V6TT45_9EURO</name>
<feature type="compositionally biased region" description="Polar residues" evidence="2">
    <location>
        <begin position="82"/>
        <end position="93"/>
    </location>
</feature>
<keyword evidence="4" id="KW-1185">Reference proteome</keyword>
<feature type="compositionally biased region" description="Low complexity" evidence="2">
    <location>
        <begin position="68"/>
        <end position="77"/>
    </location>
</feature>
<dbReference type="OrthoDB" id="1705416at2759"/>
<dbReference type="SUPFAM" id="SSF51219">
    <property type="entry name" value="TRAP-like"/>
    <property type="match status" value="1"/>
</dbReference>
<evidence type="ECO:0000313" key="4">
    <source>
        <dbReference type="Proteomes" id="UP000191285"/>
    </source>
</evidence>
<dbReference type="Pfam" id="PF01987">
    <property type="entry name" value="AIM24"/>
    <property type="match status" value="1"/>
</dbReference>
<evidence type="ECO:0000256" key="2">
    <source>
        <dbReference type="SAM" id="MobiDB-lite"/>
    </source>
</evidence>
<accession>A0A1V6TT45</accession>
<dbReference type="EMBL" id="MLKD01000002">
    <property type="protein sequence ID" value="OQE29565.1"/>
    <property type="molecule type" value="Genomic_DNA"/>
</dbReference>
<dbReference type="InterPro" id="IPR016031">
    <property type="entry name" value="Trp_RNA-bd_attenuator-like_dom"/>
</dbReference>
<protein>
    <recommendedName>
        <fullName evidence="1">Altered inheritance of mitochondria protein 24, mitochondrial</fullName>
    </recommendedName>
</protein>
<dbReference type="Proteomes" id="UP000191285">
    <property type="component" value="Unassembled WGS sequence"/>
</dbReference>
<dbReference type="InterPro" id="IPR036983">
    <property type="entry name" value="AIM24_sf"/>
</dbReference>
<proteinExistence type="inferred from homology"/>
<dbReference type="PANTHER" id="PTHR43657:SF1">
    <property type="entry name" value="ALTERED INHERITANCE OF MITOCHONDRIA PROTEIN 24, MITOCHONDRIAL"/>
    <property type="match status" value="1"/>
</dbReference>
<dbReference type="Gene3D" id="3.60.160.10">
    <property type="entry name" value="Mitochondrial biogenesis AIM24"/>
    <property type="match status" value="1"/>
</dbReference>
<organism evidence="3 4">
    <name type="scientific">Penicillium steckii</name>
    <dbReference type="NCBI Taxonomy" id="303698"/>
    <lineage>
        <taxon>Eukaryota</taxon>
        <taxon>Fungi</taxon>
        <taxon>Dikarya</taxon>
        <taxon>Ascomycota</taxon>
        <taxon>Pezizomycotina</taxon>
        <taxon>Eurotiomycetes</taxon>
        <taxon>Eurotiomycetidae</taxon>
        <taxon>Eurotiales</taxon>
        <taxon>Aspergillaceae</taxon>
        <taxon>Penicillium</taxon>
    </lineage>
</organism>
<sequence>MAQAQQNQYPPPPMSAPAHVTSFPPPPQQPSPFAPPNFSYPPPPSQSPPSNGAFPGPPQASQSPPPALQQYAQQSAPLHRPSISQSPPLQSTVEHLPGGAPPTGQFVGATAANEDSTGTFNGGSYRVSHRDTNSLLTVQLAIGAPFTARPGAMIGMSTTMTLRGTFHFAFKKLLAGGEMTMSKYKGPGEILLAPSVLGDIIVLRVNANSEWKIGRDSFLASTDAVDHKYQAQSLSKGVFSGEGLFIYKITGDGLLWVQSFGAIIKKDLQDGEDYFIDNGHLVAWNCKYKIERVASGGIMSNFSAGEGLACRFTGPGTVYLQTRNVNAFATQMKISTASG</sequence>
<comment type="similarity">
    <text evidence="1">Belongs to the AIM24 family.</text>
</comment>
<comment type="subcellular location">
    <subcellularLocation>
        <location evidence="1">Mitochondrion</location>
    </subcellularLocation>
</comment>
<feature type="region of interest" description="Disordered" evidence="2">
    <location>
        <begin position="1"/>
        <end position="121"/>
    </location>
</feature>
<dbReference type="NCBIfam" id="TIGR00266">
    <property type="entry name" value="TIGR00266 family protein"/>
    <property type="match status" value="1"/>
</dbReference>
<dbReference type="GO" id="GO:0005739">
    <property type="term" value="C:mitochondrion"/>
    <property type="evidence" value="ECO:0007669"/>
    <property type="project" value="UniProtKB-SubCell"/>
</dbReference>
<feature type="compositionally biased region" description="Pro residues" evidence="2">
    <location>
        <begin position="55"/>
        <end position="67"/>
    </location>
</feature>
<evidence type="ECO:0000313" key="3">
    <source>
        <dbReference type="EMBL" id="OQE29565.1"/>
    </source>
</evidence>
<feature type="compositionally biased region" description="Pro residues" evidence="2">
    <location>
        <begin position="23"/>
        <end position="47"/>
    </location>
</feature>